<evidence type="ECO:0000313" key="1">
    <source>
        <dbReference type="EMBL" id="PZD74055.1"/>
    </source>
</evidence>
<gene>
    <name evidence="1" type="ORF">C1752_01631</name>
</gene>
<accession>A0A2W1JS47</accession>
<reference evidence="1 2" key="1">
    <citation type="journal article" date="2018" name="Sci. Rep.">
        <title>A novel species of the marine cyanobacterium Acaryochloris with a unique pigment content and lifestyle.</title>
        <authorList>
            <person name="Partensky F."/>
            <person name="Six C."/>
            <person name="Ratin M."/>
            <person name="Garczarek L."/>
            <person name="Vaulot D."/>
            <person name="Probert I."/>
            <person name="Calteau A."/>
            <person name="Gourvil P."/>
            <person name="Marie D."/>
            <person name="Grebert T."/>
            <person name="Bouchier C."/>
            <person name="Le Panse S."/>
            <person name="Gachenot M."/>
            <person name="Rodriguez F."/>
            <person name="Garrido J.L."/>
        </authorList>
    </citation>
    <scope>NUCLEOTIDE SEQUENCE [LARGE SCALE GENOMIC DNA]</scope>
    <source>
        <strain evidence="1 2">RCC1774</strain>
    </source>
</reference>
<evidence type="ECO:0000313" key="2">
    <source>
        <dbReference type="Proteomes" id="UP000248857"/>
    </source>
</evidence>
<keyword evidence="2" id="KW-1185">Reference proteome</keyword>
<organism evidence="1 2">
    <name type="scientific">Acaryochloris thomasi RCC1774</name>
    <dbReference type="NCBI Taxonomy" id="1764569"/>
    <lineage>
        <taxon>Bacteria</taxon>
        <taxon>Bacillati</taxon>
        <taxon>Cyanobacteriota</taxon>
        <taxon>Cyanophyceae</taxon>
        <taxon>Acaryochloridales</taxon>
        <taxon>Acaryochloridaceae</taxon>
        <taxon>Acaryochloris</taxon>
        <taxon>Acaryochloris thomasi</taxon>
    </lineage>
</organism>
<comment type="caution">
    <text evidence="1">The sequence shown here is derived from an EMBL/GenBank/DDBJ whole genome shotgun (WGS) entry which is preliminary data.</text>
</comment>
<dbReference type="EMBL" id="PQWO01000004">
    <property type="protein sequence ID" value="PZD74055.1"/>
    <property type="molecule type" value="Genomic_DNA"/>
</dbReference>
<name>A0A2W1JS47_9CYAN</name>
<dbReference type="AlphaFoldDB" id="A0A2W1JS47"/>
<dbReference type="Proteomes" id="UP000248857">
    <property type="component" value="Unassembled WGS sequence"/>
</dbReference>
<proteinExistence type="predicted"/>
<sequence length="56" mass="6479">MIDFVLIGANFIRQLQLFSVNQEVRTLTSEIGCISWQQNEVLLSHGKRVLDDLNFE</sequence>
<protein>
    <submittedName>
        <fullName evidence="1">Uncharacterized protein</fullName>
    </submittedName>
</protein>